<dbReference type="SUPFAM" id="SSF88697">
    <property type="entry name" value="PUA domain-like"/>
    <property type="match status" value="1"/>
</dbReference>
<dbReference type="HOGENOM" id="CLU_026622_0_0_2"/>
<dbReference type="SMART" id="SM00359">
    <property type="entry name" value="PUA"/>
    <property type="match status" value="1"/>
</dbReference>
<keyword evidence="3" id="KW-1185">Reference proteome</keyword>
<reference evidence="2" key="1">
    <citation type="submission" date="2009-10" db="EMBL/GenBank/DDBJ databases">
        <title>Complete sequence of chromosome of Methanocaldococcus vulcanius M7.</title>
        <authorList>
            <consortium name="US DOE Joint Genome Institute"/>
            <person name="Lucas S."/>
            <person name="Copeland A."/>
            <person name="Lapidus A."/>
            <person name="Glavina del Rio T."/>
            <person name="Dalin E."/>
            <person name="Tice H."/>
            <person name="Bruce D."/>
            <person name="Goodwin L."/>
            <person name="Pitluck S."/>
            <person name="Lcollab F.I."/>
            <person name="Brettin T."/>
            <person name="Detter J.C."/>
            <person name="Han C."/>
            <person name="Tapia R."/>
            <person name="Kuske C.R."/>
            <person name="Schmutz J."/>
            <person name="Larimer F."/>
            <person name="Land M."/>
            <person name="Hauser L."/>
            <person name="Kyrpides N."/>
            <person name="Ovchinikova G."/>
            <person name="Sieprawska-Lupa M."/>
            <person name="Whitman W.B."/>
            <person name="Woyke T."/>
        </authorList>
    </citation>
    <scope>NUCLEOTIDE SEQUENCE [LARGE SCALE GENOMIC DNA]</scope>
    <source>
        <strain evidence="2">M7</strain>
    </source>
</reference>
<dbReference type="NCBIfam" id="TIGR00451">
    <property type="entry name" value="unchar_dom_2"/>
    <property type="match status" value="1"/>
</dbReference>
<dbReference type="OrthoDB" id="5817at2157"/>
<sequence>MKTYLGKIHLKWCKNCNVPLLGNKCEVCGSKAEKVKITPPGDPRLGFEYDIKFVNSILEETFGVKNIIGGKIILLNKLPGNEESYEVILDGEVKYIIYFDENEEKWKPKLKLSGAFDLMEKGARKKIIKIKQDVVDILKNKKGCILRPGIIEYTDDINEKDDVIIVDENENVVGVGLAIISSKKIDEISKGKVIKVRSFIGKDNKIFSPKRSYKSLNEAFKVMVEANEGVISTYERNSIGFIRNISQKLNKPVIVAFSGGKDSLTTLILAIKALEKNFDVVFVDTGLEFEETLKNVEEVEKEYGIKITRLKGENFWEKIKEYGIPARDYRWCSDVCKLNPLKTFIEEKYKEDVLSFVGIRKYESFNRAHKKVVYRNTYIKRQINALPIFHWSSLHVWIYLLREKAPYNKLYEKGFDRIGCFICPAMEMGEINKIKKEFKDLWDKWESVLREYAEKHGLGEDWIKKGLWRWKHKIQEEKAS</sequence>
<dbReference type="InterPro" id="IPR004521">
    <property type="entry name" value="Uncharacterised_CHP00451"/>
</dbReference>
<dbReference type="PANTHER" id="PTHR43196:SF2">
    <property type="entry name" value="PHOSPHOADENOSINE PHOSPHOSULFATE REDUCTASE"/>
    <property type="match status" value="1"/>
</dbReference>
<dbReference type="GeneID" id="8512376"/>
<dbReference type="SUPFAM" id="SSF52402">
    <property type="entry name" value="Adenine nucleotide alpha hydrolases-like"/>
    <property type="match status" value="1"/>
</dbReference>
<evidence type="ECO:0000259" key="1">
    <source>
        <dbReference type="SMART" id="SM00359"/>
    </source>
</evidence>
<dbReference type="Gene3D" id="3.40.50.620">
    <property type="entry name" value="HUPs"/>
    <property type="match status" value="1"/>
</dbReference>
<accession>C9REB8</accession>
<dbReference type="CDD" id="cd23947">
    <property type="entry name" value="PAPS_reductase-like_YbdN"/>
    <property type="match status" value="1"/>
</dbReference>
<feature type="domain" description="PUA" evidence="1">
    <location>
        <begin position="126"/>
        <end position="201"/>
    </location>
</feature>
<dbReference type="KEGG" id="mvu:Metvu_0050"/>
<dbReference type="GO" id="GO:0003824">
    <property type="term" value="F:catalytic activity"/>
    <property type="evidence" value="ECO:0007669"/>
    <property type="project" value="InterPro"/>
</dbReference>
<dbReference type="STRING" id="579137.Metvu_0050"/>
<protein>
    <submittedName>
        <fullName evidence="2">Phosphoadenosine phosphosulfate reductase</fullName>
    </submittedName>
</protein>
<name>C9REB8_METVM</name>
<gene>
    <name evidence="2" type="ordered locus">Metvu_0050</name>
</gene>
<dbReference type="Proteomes" id="UP000002063">
    <property type="component" value="Chromosome"/>
</dbReference>
<dbReference type="InterPro" id="IPR015947">
    <property type="entry name" value="PUA-like_sf"/>
</dbReference>
<dbReference type="InterPro" id="IPR050128">
    <property type="entry name" value="Sulfate_adenylyltrnsfr_sub2"/>
</dbReference>
<dbReference type="GO" id="GO:0003723">
    <property type="term" value="F:RNA binding"/>
    <property type="evidence" value="ECO:0007669"/>
    <property type="project" value="InterPro"/>
</dbReference>
<dbReference type="eggNOG" id="arCOG00073">
    <property type="taxonomic scope" value="Archaea"/>
</dbReference>
<evidence type="ECO:0000313" key="2">
    <source>
        <dbReference type="EMBL" id="ACX71920.1"/>
    </source>
</evidence>
<dbReference type="InterPro" id="IPR036974">
    <property type="entry name" value="PUA_sf"/>
</dbReference>
<organism evidence="2 3">
    <name type="scientific">Methanocaldococcus vulcanius (strain ATCC 700851 / DSM 12094 / M7)</name>
    <name type="common">Methanococcus vulcanius</name>
    <dbReference type="NCBI Taxonomy" id="579137"/>
    <lineage>
        <taxon>Archaea</taxon>
        <taxon>Methanobacteriati</taxon>
        <taxon>Methanobacteriota</taxon>
        <taxon>Methanomada group</taxon>
        <taxon>Methanococci</taxon>
        <taxon>Methanococcales</taxon>
        <taxon>Methanocaldococcaceae</taxon>
        <taxon>Methanocaldococcus</taxon>
    </lineage>
</organism>
<dbReference type="InterPro" id="IPR014729">
    <property type="entry name" value="Rossmann-like_a/b/a_fold"/>
</dbReference>
<dbReference type="Pfam" id="PF01472">
    <property type="entry name" value="PUA"/>
    <property type="match status" value="1"/>
</dbReference>
<dbReference type="PROSITE" id="PS50890">
    <property type="entry name" value="PUA"/>
    <property type="match status" value="1"/>
</dbReference>
<dbReference type="AlphaFoldDB" id="C9REB8"/>
<dbReference type="EMBL" id="CP001787">
    <property type="protein sequence ID" value="ACX71920.1"/>
    <property type="molecule type" value="Genomic_DNA"/>
</dbReference>
<dbReference type="Gene3D" id="2.30.130.10">
    <property type="entry name" value="PUA domain"/>
    <property type="match status" value="1"/>
</dbReference>
<dbReference type="Pfam" id="PF01507">
    <property type="entry name" value="PAPS_reduct"/>
    <property type="match status" value="1"/>
</dbReference>
<dbReference type="RefSeq" id="WP_012819466.1">
    <property type="nucleotide sequence ID" value="NC_013407.1"/>
</dbReference>
<evidence type="ECO:0000313" key="3">
    <source>
        <dbReference type="Proteomes" id="UP000002063"/>
    </source>
</evidence>
<dbReference type="InterPro" id="IPR002478">
    <property type="entry name" value="PUA"/>
</dbReference>
<dbReference type="InterPro" id="IPR002500">
    <property type="entry name" value="PAPS_reduct_dom"/>
</dbReference>
<dbReference type="PANTHER" id="PTHR43196">
    <property type="entry name" value="SULFATE ADENYLYLTRANSFERASE SUBUNIT 2"/>
    <property type="match status" value="1"/>
</dbReference>
<proteinExistence type="predicted"/>